<evidence type="ECO:0000313" key="11">
    <source>
        <dbReference type="RefSeq" id="XP_022309466.1"/>
    </source>
</evidence>
<dbReference type="SMART" id="SM00980">
    <property type="entry name" value="THAP"/>
    <property type="match status" value="1"/>
</dbReference>
<dbReference type="GO" id="GO:0008270">
    <property type="term" value="F:zinc ion binding"/>
    <property type="evidence" value="ECO:0007669"/>
    <property type="project" value="UniProtKB-KW"/>
</dbReference>
<evidence type="ECO:0000313" key="10">
    <source>
        <dbReference type="Proteomes" id="UP000694844"/>
    </source>
</evidence>
<dbReference type="InterPro" id="IPR027805">
    <property type="entry name" value="Transposase_HTH_dom"/>
</dbReference>
<dbReference type="Gene3D" id="6.20.210.20">
    <property type="entry name" value="THAP domain"/>
    <property type="match status" value="1"/>
</dbReference>
<dbReference type="RefSeq" id="XP_022309466.1">
    <property type="nucleotide sequence ID" value="XM_022453758.1"/>
</dbReference>
<feature type="region of interest" description="Disordered" evidence="8">
    <location>
        <begin position="281"/>
        <end position="303"/>
    </location>
</feature>
<dbReference type="Pfam" id="PF05485">
    <property type="entry name" value="THAP"/>
    <property type="match status" value="1"/>
</dbReference>
<evidence type="ECO:0000256" key="2">
    <source>
        <dbReference type="ARBA" id="ARBA00022723"/>
    </source>
</evidence>
<proteinExistence type="predicted"/>
<dbReference type="InterPro" id="IPR006612">
    <property type="entry name" value="THAP_Znf"/>
</dbReference>
<dbReference type="PANTHER" id="PTHR23080:SF142">
    <property type="entry name" value="SI:CH211-69L10.4"/>
    <property type="match status" value="1"/>
</dbReference>
<evidence type="ECO:0000256" key="1">
    <source>
        <dbReference type="ARBA" id="ARBA00001968"/>
    </source>
</evidence>
<evidence type="ECO:0000256" key="8">
    <source>
        <dbReference type="SAM" id="MobiDB-lite"/>
    </source>
</evidence>
<comment type="cofactor">
    <cofactor evidence="1">
        <name>a divalent metal cation</name>
        <dbReference type="ChEBI" id="CHEBI:60240"/>
    </cofactor>
</comment>
<dbReference type="GO" id="GO:0003677">
    <property type="term" value="F:DNA binding"/>
    <property type="evidence" value="ECO:0007669"/>
    <property type="project" value="UniProtKB-UniRule"/>
</dbReference>
<dbReference type="PROSITE" id="PS50950">
    <property type="entry name" value="ZF_THAP"/>
    <property type="match status" value="1"/>
</dbReference>
<dbReference type="Proteomes" id="UP000694844">
    <property type="component" value="Chromosome 9"/>
</dbReference>
<keyword evidence="3 6" id="KW-0863">Zinc-finger</keyword>
<dbReference type="Pfam" id="PF13359">
    <property type="entry name" value="DDE_Tnp_4"/>
    <property type="match status" value="1"/>
</dbReference>
<keyword evidence="5 6" id="KW-0238">DNA-binding</keyword>
<dbReference type="InterPro" id="IPR038441">
    <property type="entry name" value="THAP_Znf_sf"/>
</dbReference>
<dbReference type="PANTHER" id="PTHR23080">
    <property type="entry name" value="THAP DOMAIN PROTEIN"/>
    <property type="match status" value="1"/>
</dbReference>
<dbReference type="SUPFAM" id="SSF57716">
    <property type="entry name" value="Glucocorticoid receptor-like (DNA-binding domain)"/>
    <property type="match status" value="1"/>
</dbReference>
<reference evidence="11" key="1">
    <citation type="submission" date="2025-08" db="UniProtKB">
        <authorList>
            <consortium name="RefSeq"/>
        </authorList>
    </citation>
    <scope>IDENTIFICATION</scope>
    <source>
        <tissue evidence="11">Whole sample</tissue>
    </source>
</reference>
<dbReference type="OrthoDB" id="6117952at2759"/>
<dbReference type="InterPro" id="IPR027806">
    <property type="entry name" value="HARBI1_dom"/>
</dbReference>
<dbReference type="GeneID" id="111115133"/>
<dbReference type="KEGG" id="cvn:111115133"/>
<feature type="coiled-coil region" evidence="7">
    <location>
        <begin position="202"/>
        <end position="236"/>
    </location>
</feature>
<keyword evidence="2" id="KW-0479">Metal-binding</keyword>
<evidence type="ECO:0000256" key="5">
    <source>
        <dbReference type="ARBA" id="ARBA00023125"/>
    </source>
</evidence>
<name>A0A8B8C3A6_CRAVI</name>
<sequence>MADKIVATSRKSRGKQCSVYGCFNFAFLQNGVSSGIHFFHVPKAVLIDKKQKDRWCNLIKRQDGRDGFSMNNHTVICDKHFKKEDINISMGTKRWSLKPGSEPSIFDWSCQESRRKSPRKRLLFTPSDAVTVDSETEGEHVYFCEPLLEQESDTCTEEENIDPPNTKGTQTEWTSLIDENLHSEHNYSFSLADRDKDSVAFLQSFKLQIEHLNSKLNIASQNIAALQQQVEYFERKKFSLDKIKDDNDAMSFYTGFQNYGTFISVFEYLESKASRLQYWRGQTDSNSDPKQYQTQGGKPGPKRKLSLKEEFFMVLIRLKVGLFVRDLSERFEISQSQVSKTFTTWINFLNAELPLLFPFPSQQKIFDTMPKSFSMYPTTRIIIDCTEVFVEIPSSMLAQSQTWSNYKHHNTYKVLVGVSPTGSVTFVSDLWGGRVSDKEITKQSGLLELLESGDNVMADRGFEILDILPEDVTLNIPPFKGSDSQLSSQAVEDTVNIASVRIHVERAIGRIKNFHILDGVLPLSLSHVANQIFKTIAYLTCFLPPLVPPNDGTSDDDNDSSSEKFE</sequence>
<keyword evidence="4" id="KW-0862">Zinc</keyword>
<organism evidence="10 11">
    <name type="scientific">Crassostrea virginica</name>
    <name type="common">Eastern oyster</name>
    <dbReference type="NCBI Taxonomy" id="6565"/>
    <lineage>
        <taxon>Eukaryota</taxon>
        <taxon>Metazoa</taxon>
        <taxon>Spiralia</taxon>
        <taxon>Lophotrochozoa</taxon>
        <taxon>Mollusca</taxon>
        <taxon>Bivalvia</taxon>
        <taxon>Autobranchia</taxon>
        <taxon>Pteriomorphia</taxon>
        <taxon>Ostreida</taxon>
        <taxon>Ostreoidea</taxon>
        <taxon>Ostreidae</taxon>
        <taxon>Crassostrea</taxon>
    </lineage>
</organism>
<keyword evidence="10" id="KW-1185">Reference proteome</keyword>
<evidence type="ECO:0000259" key="9">
    <source>
        <dbReference type="PROSITE" id="PS50950"/>
    </source>
</evidence>
<feature type="compositionally biased region" description="Polar residues" evidence="8">
    <location>
        <begin position="281"/>
        <end position="296"/>
    </location>
</feature>
<protein>
    <submittedName>
        <fullName evidence="11">Uncharacterized protein LOC111115133</fullName>
    </submittedName>
</protein>
<evidence type="ECO:0000256" key="7">
    <source>
        <dbReference type="SAM" id="Coils"/>
    </source>
</evidence>
<evidence type="ECO:0000256" key="6">
    <source>
        <dbReference type="PROSITE-ProRule" id="PRU00309"/>
    </source>
</evidence>
<dbReference type="Pfam" id="PF13613">
    <property type="entry name" value="HTH_Tnp_4"/>
    <property type="match status" value="1"/>
</dbReference>
<evidence type="ECO:0000256" key="4">
    <source>
        <dbReference type="ARBA" id="ARBA00022833"/>
    </source>
</evidence>
<accession>A0A8B8C3A6</accession>
<gene>
    <name evidence="11" type="primary">LOC111115133</name>
</gene>
<keyword evidence="7" id="KW-0175">Coiled coil</keyword>
<dbReference type="AlphaFoldDB" id="A0A8B8C3A6"/>
<feature type="domain" description="THAP-type" evidence="9">
    <location>
        <begin position="13"/>
        <end position="106"/>
    </location>
</feature>
<evidence type="ECO:0000256" key="3">
    <source>
        <dbReference type="ARBA" id="ARBA00022771"/>
    </source>
</evidence>